<dbReference type="Gene3D" id="3.90.350.10">
    <property type="entry name" value="Transposase Inhibitor Protein From Tn5, Chain A, domain 1"/>
    <property type="match status" value="1"/>
</dbReference>
<evidence type="ECO:0000313" key="3">
    <source>
        <dbReference type="EMBL" id="MBB5337646.1"/>
    </source>
</evidence>
<dbReference type="EMBL" id="JACHFH010000078">
    <property type="protein sequence ID" value="MBB5337646.1"/>
    <property type="molecule type" value="Genomic_DNA"/>
</dbReference>
<reference evidence="3 4" key="1">
    <citation type="submission" date="2020-08" db="EMBL/GenBank/DDBJ databases">
        <title>Genomic Encyclopedia of Type Strains, Phase IV (KMG-IV): sequencing the most valuable type-strain genomes for metagenomic binning, comparative biology and taxonomic classification.</title>
        <authorList>
            <person name="Goeker M."/>
        </authorList>
    </citation>
    <scope>NUCLEOTIDE SEQUENCE [LARGE SCALE GENOMIC DNA]</scope>
    <source>
        <strain evidence="3 4">DSM 24661</strain>
    </source>
</reference>
<dbReference type="RefSeq" id="WP_183863608.1">
    <property type="nucleotide sequence ID" value="NZ_JACHFH010000078.1"/>
</dbReference>
<keyword evidence="1" id="KW-0472">Membrane</keyword>
<comment type="caution">
    <text evidence="3">The sequence shown here is derived from an EMBL/GenBank/DDBJ whole genome shotgun (WGS) entry which is preliminary data.</text>
</comment>
<dbReference type="AlphaFoldDB" id="A0A840UKI6"/>
<organism evidence="3 4">
    <name type="scientific">Pectinatus brassicae</name>
    <dbReference type="NCBI Taxonomy" id="862415"/>
    <lineage>
        <taxon>Bacteria</taxon>
        <taxon>Bacillati</taxon>
        <taxon>Bacillota</taxon>
        <taxon>Negativicutes</taxon>
        <taxon>Selenomonadales</taxon>
        <taxon>Selenomonadaceae</taxon>
        <taxon>Pectinatus</taxon>
    </lineage>
</organism>
<accession>A0A840UKI6</accession>
<protein>
    <recommendedName>
        <fullName evidence="2">Transposase IS701-like DDE domain-containing protein</fullName>
    </recommendedName>
</protein>
<keyword evidence="1" id="KW-0812">Transmembrane</keyword>
<gene>
    <name evidence="3" type="ORF">HNR32_002809</name>
</gene>
<dbReference type="SUPFAM" id="SSF53098">
    <property type="entry name" value="Ribonuclease H-like"/>
    <property type="match status" value="1"/>
</dbReference>
<dbReference type="InterPro" id="IPR038721">
    <property type="entry name" value="IS701-like_DDE_dom"/>
</dbReference>
<evidence type="ECO:0000313" key="4">
    <source>
        <dbReference type="Proteomes" id="UP000559117"/>
    </source>
</evidence>
<dbReference type="Pfam" id="PF13546">
    <property type="entry name" value="DDE_5"/>
    <property type="match status" value="1"/>
</dbReference>
<dbReference type="InterPro" id="IPR012337">
    <property type="entry name" value="RNaseH-like_sf"/>
</dbReference>
<sequence length="457" mass="52381">MKSIAQNNHQDKVLAASIYSFFKEYHVSALLKSVNAYKSKGIPALAVFTVLFGAIFTQRSFYMGILMNRAAYNLSKDTLYRFLNAAQINWLRFTSLLSARIATRTIEPLTDEQRVNVLIVDDSMFSRGRSKKVELLAKVFDHAKGVYDRGFRLLTICWSDGNTVLPVNSCLLSTANAKNRINEAIKMDRRTLGFKRRALAQTKAPEVMLHLLMAAKNAGIHARHVLFDTWFCSPASLLAVKKIGYDVIAMAKKTSKVKYLYDGENLSVPEIYKRSRKRRGCSKYLLSVEVIVAKDGNSIPARLVYVRNRNKKTEYLVLVTTDMKLNEKEMIRLYGKRWGIEVFFKFCKSYLKLSKECQGLSYDAMSAHVAIVFTRYMMLSVENRLCADEHSLGELFYFCTDEMADITWQESFQKLMQILEEVLTKNLDLSEKEVQNILDAFLTNLPQILSMRLRQIA</sequence>
<evidence type="ECO:0000259" key="2">
    <source>
        <dbReference type="Pfam" id="PF13546"/>
    </source>
</evidence>
<keyword evidence="4" id="KW-1185">Reference proteome</keyword>
<feature type="transmembrane region" description="Helical" evidence="1">
    <location>
        <begin position="41"/>
        <end position="62"/>
    </location>
</feature>
<evidence type="ECO:0000256" key="1">
    <source>
        <dbReference type="SAM" id="Phobius"/>
    </source>
</evidence>
<dbReference type="Proteomes" id="UP000559117">
    <property type="component" value="Unassembled WGS sequence"/>
</dbReference>
<name>A0A840UKI6_9FIRM</name>
<proteinExistence type="predicted"/>
<feature type="domain" description="Transposase IS701-like DDE" evidence="2">
    <location>
        <begin position="69"/>
        <end position="259"/>
    </location>
</feature>
<keyword evidence="1" id="KW-1133">Transmembrane helix</keyword>